<protein>
    <submittedName>
        <fullName evidence="4">PSD12</fullName>
    </submittedName>
</protein>
<proteinExistence type="predicted"/>
<dbReference type="InterPro" id="IPR036388">
    <property type="entry name" value="WH-like_DNA-bd_sf"/>
</dbReference>
<dbReference type="SUPFAM" id="SSF46785">
    <property type="entry name" value="Winged helix' DNA-binding domain"/>
    <property type="match status" value="1"/>
</dbReference>
<dbReference type="InterPro" id="IPR036390">
    <property type="entry name" value="WH_DNA-bd_sf"/>
</dbReference>
<dbReference type="InterPro" id="IPR040134">
    <property type="entry name" value="PSMD12/CSN4"/>
</dbReference>
<accession>A0A1Y1S7V2</accession>
<evidence type="ECO:0000259" key="3">
    <source>
        <dbReference type="Pfam" id="PF22241"/>
    </source>
</evidence>
<comment type="caution">
    <text evidence="4">The sequence shown here is derived from an EMBL/GenBank/DDBJ whole genome shotgun (WGS) entry which is preliminary data.</text>
</comment>
<gene>
    <name evidence="4" type="primary">PSD12</name>
    <name evidence="4" type="ORF">ECANGB1_550</name>
</gene>
<dbReference type="InterPro" id="IPR054559">
    <property type="entry name" value="PSMD12-CSN4-like_N"/>
</dbReference>
<dbReference type="GO" id="GO:0008541">
    <property type="term" value="C:proteasome regulatory particle, lid subcomplex"/>
    <property type="evidence" value="ECO:0007669"/>
    <property type="project" value="TreeGrafter"/>
</dbReference>
<evidence type="ECO:0000256" key="1">
    <source>
        <dbReference type="SAM" id="Coils"/>
    </source>
</evidence>
<organism evidence="4 5">
    <name type="scientific">Enterospora canceri</name>
    <dbReference type="NCBI Taxonomy" id="1081671"/>
    <lineage>
        <taxon>Eukaryota</taxon>
        <taxon>Fungi</taxon>
        <taxon>Fungi incertae sedis</taxon>
        <taxon>Microsporidia</taxon>
        <taxon>Enterocytozoonidae</taxon>
        <taxon>Enterospora</taxon>
    </lineage>
</organism>
<keyword evidence="1" id="KW-0175">Coiled coil</keyword>
<keyword evidence="5" id="KW-1185">Reference proteome</keyword>
<feature type="coiled-coil region" evidence="1">
    <location>
        <begin position="271"/>
        <end position="298"/>
    </location>
</feature>
<dbReference type="Pfam" id="PF22241">
    <property type="entry name" value="PSMD12-CSN4_N"/>
    <property type="match status" value="1"/>
</dbReference>
<dbReference type="Gene3D" id="1.10.10.10">
    <property type="entry name" value="Winged helix-like DNA-binding domain superfamily/Winged helix DNA-binding domain"/>
    <property type="match status" value="1"/>
</dbReference>
<reference evidence="4 5" key="1">
    <citation type="journal article" date="2017" name="Environ. Microbiol.">
        <title>Decay of the glycolytic pathway and adaptation to intranuclear parasitism within Enterocytozoonidae microsporidia.</title>
        <authorList>
            <person name="Wiredu Boakye D."/>
            <person name="Jaroenlak P."/>
            <person name="Prachumwat A."/>
            <person name="Williams T.A."/>
            <person name="Bateman K.S."/>
            <person name="Itsathitphaisarn O."/>
            <person name="Sritunyalucksana K."/>
            <person name="Paszkiewicz K.H."/>
            <person name="Moore K.A."/>
            <person name="Stentiford G.D."/>
            <person name="Williams B.A."/>
        </authorList>
    </citation>
    <scope>NUCLEOTIDE SEQUENCE [LARGE SCALE GENOMIC DNA]</scope>
    <source>
        <strain evidence="4 5">GB1</strain>
    </source>
</reference>
<dbReference type="PANTHER" id="PTHR10855:SF1">
    <property type="entry name" value="26S PROTEASOME NON-ATPASE REGULATORY SUBUNIT 12"/>
    <property type="match status" value="1"/>
</dbReference>
<dbReference type="VEuPathDB" id="MicrosporidiaDB:ECANGB1_550"/>
<dbReference type="AlphaFoldDB" id="A0A1Y1S7V2"/>
<dbReference type="OrthoDB" id="268763at2759"/>
<dbReference type="InterPro" id="IPR000717">
    <property type="entry name" value="PCI_dom"/>
</dbReference>
<dbReference type="Pfam" id="PF01399">
    <property type="entry name" value="PCI"/>
    <property type="match status" value="1"/>
</dbReference>
<name>A0A1Y1S7V2_9MICR</name>
<sequence length="382" mass="44403">MTTKQTNAPPELFEKERVARTENNVDDLQAIQFVILQTSKTEDELITNLKILQNKRKQNHVCFKKLIEYAVGTNETVGFLEKMLNEVVAGKMYLESERVAIVEKLEKLHLKQNNTVGAYEVLSSVPIETFTSVDERKKNEILFETFRLGFMLKKHVECELTLRKIRQVDLTKEEKIRFLNYKIFLLVAQGTFLGVARMYMELIAIERSQKNVVLGSYYAIIANSFYESSCGIKEERNRLIKEYAEHTMNSEQMRVVLVEFWKTSILNKAILKDIKVVVQQYEAKMEFNEEALLNALHEHNFNAIQTFFTKATLKEIAFLMQINEDEAVEFISRAVNEKIVAVKIDQENGMVDLGPKRWNDKVDGVLDRIIDVNHIIEMETME</sequence>
<evidence type="ECO:0000313" key="5">
    <source>
        <dbReference type="Proteomes" id="UP000192639"/>
    </source>
</evidence>
<dbReference type="GO" id="GO:0005737">
    <property type="term" value="C:cytoplasm"/>
    <property type="evidence" value="ECO:0007669"/>
    <property type="project" value="TreeGrafter"/>
</dbReference>
<dbReference type="PANTHER" id="PTHR10855">
    <property type="entry name" value="26S PROTEASOME NON-ATPASE REGULATORY SUBUNIT 12/COP9 SIGNALOSOME COMPLEX SUBUNIT 4"/>
    <property type="match status" value="1"/>
</dbReference>
<evidence type="ECO:0000259" key="2">
    <source>
        <dbReference type="Pfam" id="PF01399"/>
    </source>
</evidence>
<dbReference type="EMBL" id="LWDP01000016">
    <property type="protein sequence ID" value="ORD94558.1"/>
    <property type="molecule type" value="Genomic_DNA"/>
</dbReference>
<evidence type="ECO:0000313" key="4">
    <source>
        <dbReference type="EMBL" id="ORD94558.1"/>
    </source>
</evidence>
<feature type="domain" description="PSMD12/CSN4-like N-terminal" evidence="3">
    <location>
        <begin position="35"/>
        <end position="209"/>
    </location>
</feature>
<feature type="domain" description="PCI" evidence="2">
    <location>
        <begin position="286"/>
        <end position="351"/>
    </location>
</feature>
<dbReference type="Proteomes" id="UP000192639">
    <property type="component" value="Unassembled WGS sequence"/>
</dbReference>